<dbReference type="Gene3D" id="1.10.238.160">
    <property type="match status" value="1"/>
</dbReference>
<evidence type="ECO:0000313" key="1">
    <source>
        <dbReference type="EMBL" id="TCJ97962.1"/>
    </source>
</evidence>
<dbReference type="PANTHER" id="PTHR36154">
    <property type="entry name" value="DNA-BINDING TRANSCRIPTIONAL ACTIVATOR ALPA"/>
    <property type="match status" value="1"/>
</dbReference>
<gene>
    <name evidence="1" type="ORF">EV694_1559</name>
</gene>
<dbReference type="PANTHER" id="PTHR36154:SF1">
    <property type="entry name" value="DNA-BINDING TRANSCRIPTIONAL ACTIVATOR ALPA"/>
    <property type="match status" value="1"/>
</dbReference>
<dbReference type="SUPFAM" id="SSF46955">
    <property type="entry name" value="Putative DNA-binding domain"/>
    <property type="match status" value="1"/>
</dbReference>
<reference evidence="1 2" key="1">
    <citation type="submission" date="2019-03" db="EMBL/GenBank/DDBJ databases">
        <title>Genomic Encyclopedia of Type Strains, Phase IV (KMG-IV): sequencing the most valuable type-strain genomes for metagenomic binning, comparative biology and taxonomic classification.</title>
        <authorList>
            <person name="Goeker M."/>
        </authorList>
    </citation>
    <scope>NUCLEOTIDE SEQUENCE [LARGE SCALE GENOMIC DNA]</scope>
    <source>
        <strain evidence="1 2">DSM 15534</strain>
    </source>
</reference>
<dbReference type="AlphaFoldDB" id="A0A4R1FVT4"/>
<organism evidence="1 2">
    <name type="scientific">Volucribacter psittacicida</name>
    <dbReference type="NCBI Taxonomy" id="203482"/>
    <lineage>
        <taxon>Bacteria</taxon>
        <taxon>Pseudomonadati</taxon>
        <taxon>Pseudomonadota</taxon>
        <taxon>Gammaproteobacteria</taxon>
        <taxon>Pasteurellales</taxon>
        <taxon>Pasteurellaceae</taxon>
        <taxon>Volucribacter</taxon>
    </lineage>
</organism>
<protein>
    <submittedName>
        <fullName evidence="1">AlpA family transcriptional regulator</fullName>
    </submittedName>
</protein>
<dbReference type="InterPro" id="IPR010260">
    <property type="entry name" value="AlpA"/>
</dbReference>
<comment type="caution">
    <text evidence="1">The sequence shown here is derived from an EMBL/GenBank/DDBJ whole genome shotgun (WGS) entry which is preliminary data.</text>
</comment>
<proteinExistence type="predicted"/>
<dbReference type="InterPro" id="IPR052931">
    <property type="entry name" value="Prophage_regulatory_activator"/>
</dbReference>
<evidence type="ECO:0000313" key="2">
    <source>
        <dbReference type="Proteomes" id="UP000294702"/>
    </source>
</evidence>
<dbReference type="OrthoDB" id="8455288at2"/>
<dbReference type="InterPro" id="IPR009061">
    <property type="entry name" value="DNA-bd_dom_put_sf"/>
</dbReference>
<accession>A0A4R1FVT4</accession>
<name>A0A4R1FVT4_9PAST</name>
<dbReference type="Proteomes" id="UP000294702">
    <property type="component" value="Unassembled WGS sequence"/>
</dbReference>
<dbReference type="Pfam" id="PF05930">
    <property type="entry name" value="Phage_AlpA"/>
    <property type="match status" value="1"/>
</dbReference>
<dbReference type="RefSeq" id="WP_132691162.1">
    <property type="nucleotide sequence ID" value="NZ_SMFT01000003.1"/>
</dbReference>
<keyword evidence="2" id="KW-1185">Reference proteome</keyword>
<dbReference type="EMBL" id="SMFT01000003">
    <property type="protein sequence ID" value="TCJ97962.1"/>
    <property type="molecule type" value="Genomic_DNA"/>
</dbReference>
<sequence>MSNYKQTHKKEKFIRLNEVIERTGLSKATIYNYMKQNKFPKSIPLYAKSVAWLESEIDNWINNKIKNRENKDELSRE</sequence>